<dbReference type="GO" id="GO:0071281">
    <property type="term" value="P:cellular response to iron ion"/>
    <property type="evidence" value="ECO:0007669"/>
    <property type="project" value="TreeGrafter"/>
</dbReference>
<dbReference type="InterPro" id="IPR002491">
    <property type="entry name" value="ABC_transptr_periplasmic_BD"/>
</dbReference>
<dbReference type="PROSITE" id="PS50983">
    <property type="entry name" value="FE_B12_PBP"/>
    <property type="match status" value="1"/>
</dbReference>
<dbReference type="GeneID" id="73291409"/>
<organism evidence="4 5">
    <name type="scientific">Natronosalvus rutilus</name>
    <dbReference type="NCBI Taxonomy" id="2953753"/>
    <lineage>
        <taxon>Archaea</taxon>
        <taxon>Methanobacteriati</taxon>
        <taxon>Methanobacteriota</taxon>
        <taxon>Stenosarchaea group</taxon>
        <taxon>Halobacteria</taxon>
        <taxon>Halobacteriales</taxon>
        <taxon>Natrialbaceae</taxon>
        <taxon>Natronosalvus</taxon>
    </lineage>
</organism>
<feature type="compositionally biased region" description="Acidic residues" evidence="2">
    <location>
        <begin position="345"/>
        <end position="356"/>
    </location>
</feature>
<sequence>MRRLLIVTIAILALTASAGPALAAGGAAPAASSGVQTPAQADSTCEYPIELEDATGEQLTLEEPPESIVALYPSDAQLVYSVGAEDRLEGMPMGPYTEGLETEGKTDITADDGVTPVVEEIIALEPDVVLAANVVTFEEDKLNQLRDAGIDVYVFDSSSSVDDVRSAVEITGQLTGACDSSDVTLEWMDERLSIIEGALADEPRPSALYAMDGEVYTTGTGTFQHEILTTAGVENVAANAGIEGWGIISDETIIDEDPEWILYGDDAYDEPPVSDAVGETTAMQEDQHFGVDANAMSQPAPNVVFAIEDIFATVHADAYGEVEADLEAADESYEESLADLQTSASDDENADEEDADSGNKSNANDSESEMEDEDQGENEGTVQDANESDDEDSIPGFGVPVALAAIAGLLGLRRL</sequence>
<accession>A0A9E7SU20</accession>
<dbReference type="Pfam" id="PF01497">
    <property type="entry name" value="Peripla_BP_2"/>
    <property type="match status" value="1"/>
</dbReference>
<dbReference type="EMBL" id="CP100355">
    <property type="protein sequence ID" value="UTF53095.1"/>
    <property type="molecule type" value="Genomic_DNA"/>
</dbReference>
<dbReference type="InterPro" id="IPR026371">
    <property type="entry name" value="PGF_CTERM"/>
</dbReference>
<dbReference type="KEGG" id="sawl:NGM29_15145"/>
<feature type="domain" description="Fe/B12 periplasmic-binding" evidence="3">
    <location>
        <begin position="67"/>
        <end position="318"/>
    </location>
</feature>
<dbReference type="GO" id="GO:0030115">
    <property type="term" value="C:S-layer"/>
    <property type="evidence" value="ECO:0007669"/>
    <property type="project" value="UniProtKB-SubCell"/>
</dbReference>
<dbReference type="InterPro" id="IPR026469">
    <property type="entry name" value="Peripla_PGF_1"/>
</dbReference>
<dbReference type="Proteomes" id="UP001056855">
    <property type="component" value="Chromosome"/>
</dbReference>
<dbReference type="RefSeq" id="WP_254157249.1">
    <property type="nucleotide sequence ID" value="NZ_CP100355.1"/>
</dbReference>
<dbReference type="InterPro" id="IPR054828">
    <property type="entry name" value="Vit_B12_bind_prot"/>
</dbReference>
<dbReference type="InterPro" id="IPR050902">
    <property type="entry name" value="ABC_Transporter_SBP"/>
</dbReference>
<dbReference type="GO" id="GO:0005886">
    <property type="term" value="C:plasma membrane"/>
    <property type="evidence" value="ECO:0007669"/>
    <property type="project" value="UniProtKB-SubCell"/>
</dbReference>
<name>A0A9E7SU20_9EURY</name>
<dbReference type="AlphaFoldDB" id="A0A9E7SU20"/>
<gene>
    <name evidence="4" type="ORF">NGM29_15145</name>
</gene>
<dbReference type="NCBIfam" id="TIGR04281">
    <property type="entry name" value="peripla_PGF_1"/>
    <property type="match status" value="1"/>
</dbReference>
<evidence type="ECO:0000256" key="1">
    <source>
        <dbReference type="ARBA" id="ARBA00022729"/>
    </source>
</evidence>
<feature type="compositionally biased region" description="Acidic residues" evidence="2">
    <location>
        <begin position="328"/>
        <end position="337"/>
    </location>
</feature>
<evidence type="ECO:0000313" key="4">
    <source>
        <dbReference type="EMBL" id="UTF53095.1"/>
    </source>
</evidence>
<feature type="region of interest" description="Disordered" evidence="2">
    <location>
        <begin position="328"/>
        <end position="397"/>
    </location>
</feature>
<protein>
    <submittedName>
        <fullName evidence="4">PGF-CTERM-anchored ABC transporter substrate-binding protein</fullName>
    </submittedName>
</protein>
<keyword evidence="1" id="KW-0732">Signal</keyword>
<feature type="compositionally biased region" description="Acidic residues" evidence="2">
    <location>
        <begin position="366"/>
        <end position="377"/>
    </location>
</feature>
<evidence type="ECO:0000259" key="3">
    <source>
        <dbReference type="PROSITE" id="PS50983"/>
    </source>
</evidence>
<evidence type="ECO:0000313" key="5">
    <source>
        <dbReference type="Proteomes" id="UP001056855"/>
    </source>
</evidence>
<keyword evidence="5" id="KW-1185">Reference proteome</keyword>
<proteinExistence type="predicted"/>
<dbReference type="PANTHER" id="PTHR30535:SF34">
    <property type="entry name" value="MOLYBDATE-BINDING PROTEIN MOLA"/>
    <property type="match status" value="1"/>
</dbReference>
<dbReference type="PANTHER" id="PTHR30535">
    <property type="entry name" value="VITAMIN B12-BINDING PROTEIN"/>
    <property type="match status" value="1"/>
</dbReference>
<dbReference type="SUPFAM" id="SSF53807">
    <property type="entry name" value="Helical backbone' metal receptor"/>
    <property type="match status" value="1"/>
</dbReference>
<dbReference type="Gene3D" id="3.40.50.1980">
    <property type="entry name" value="Nitrogenase molybdenum iron protein domain"/>
    <property type="match status" value="2"/>
</dbReference>
<reference evidence="4" key="1">
    <citation type="submission" date="2022-06" db="EMBL/GenBank/DDBJ databases">
        <title>Diverse halophilic archaea isolated from saline environments.</title>
        <authorList>
            <person name="Cui H.-L."/>
        </authorList>
    </citation>
    <scope>NUCLEOTIDE SEQUENCE</scope>
    <source>
        <strain evidence="4">WLHS1</strain>
    </source>
</reference>
<evidence type="ECO:0000256" key="2">
    <source>
        <dbReference type="SAM" id="MobiDB-lite"/>
    </source>
</evidence>
<dbReference type="NCBIfam" id="TIGR04126">
    <property type="entry name" value="PGF_CTERM"/>
    <property type="match status" value="1"/>
</dbReference>
<dbReference type="NCBIfam" id="NF038402">
    <property type="entry name" value="TroA_like"/>
    <property type="match status" value="1"/>
</dbReference>